<dbReference type="InterPro" id="IPR001375">
    <property type="entry name" value="Peptidase_S9_cat"/>
</dbReference>
<dbReference type="Proteomes" id="UP000308549">
    <property type="component" value="Unassembled WGS sequence"/>
</dbReference>
<reference evidence="6 7" key="1">
    <citation type="submission" date="2017-03" db="EMBL/GenBank/DDBJ databases">
        <title>Genomes of endolithic fungi from Antarctica.</title>
        <authorList>
            <person name="Coleine C."/>
            <person name="Masonjones S."/>
            <person name="Stajich J.E."/>
        </authorList>
    </citation>
    <scope>NUCLEOTIDE SEQUENCE [LARGE SCALE GENOMIC DNA]</scope>
    <source>
        <strain evidence="6 7">CCFEE 6315</strain>
    </source>
</reference>
<dbReference type="SUPFAM" id="SSF82171">
    <property type="entry name" value="DPP6 N-terminal domain-like"/>
    <property type="match status" value="1"/>
</dbReference>
<name>A0A4U0UA04_9PEZI</name>
<protein>
    <recommendedName>
        <fullName evidence="4">Dipeptidyl-peptidase V</fullName>
    </recommendedName>
</protein>
<evidence type="ECO:0000256" key="2">
    <source>
        <dbReference type="ARBA" id="ARBA00022801"/>
    </source>
</evidence>
<dbReference type="SUPFAM" id="SSF53474">
    <property type="entry name" value="alpha/beta-Hydrolases"/>
    <property type="match status" value="1"/>
</dbReference>
<dbReference type="InterPro" id="IPR011042">
    <property type="entry name" value="6-blade_b-propeller_TolB-like"/>
</dbReference>
<dbReference type="OrthoDB" id="43744at2759"/>
<dbReference type="PANTHER" id="PTHR42776:SF27">
    <property type="entry name" value="DIPEPTIDYL PEPTIDASE FAMILY MEMBER 6"/>
    <property type="match status" value="1"/>
</dbReference>
<evidence type="ECO:0000256" key="3">
    <source>
        <dbReference type="ARBA" id="ARBA00022825"/>
    </source>
</evidence>
<dbReference type="Pfam" id="PF07676">
    <property type="entry name" value="PD40"/>
    <property type="match status" value="2"/>
</dbReference>
<evidence type="ECO:0000259" key="5">
    <source>
        <dbReference type="Pfam" id="PF00326"/>
    </source>
</evidence>
<dbReference type="InterPro" id="IPR029058">
    <property type="entry name" value="AB_hydrolase_fold"/>
</dbReference>
<dbReference type="PANTHER" id="PTHR42776">
    <property type="entry name" value="SERINE PEPTIDASE S9 FAMILY MEMBER"/>
    <property type="match status" value="1"/>
</dbReference>
<dbReference type="Pfam" id="PF00326">
    <property type="entry name" value="Peptidase_S9"/>
    <property type="match status" value="1"/>
</dbReference>
<dbReference type="AlphaFoldDB" id="A0A4U0UA04"/>
<accession>A0A4U0UA04</accession>
<dbReference type="InterPro" id="IPR011659">
    <property type="entry name" value="WD40"/>
</dbReference>
<evidence type="ECO:0000313" key="7">
    <source>
        <dbReference type="Proteomes" id="UP000308549"/>
    </source>
</evidence>
<evidence type="ECO:0000256" key="4">
    <source>
        <dbReference type="ARBA" id="ARBA00032829"/>
    </source>
</evidence>
<comment type="caution">
    <text evidence="6">The sequence shown here is derived from an EMBL/GenBank/DDBJ whole genome shotgun (WGS) entry which is preliminary data.</text>
</comment>
<evidence type="ECO:0000256" key="1">
    <source>
        <dbReference type="ARBA" id="ARBA00010040"/>
    </source>
</evidence>
<dbReference type="GO" id="GO:0004252">
    <property type="term" value="F:serine-type endopeptidase activity"/>
    <property type="evidence" value="ECO:0007669"/>
    <property type="project" value="TreeGrafter"/>
</dbReference>
<dbReference type="GO" id="GO:0006508">
    <property type="term" value="P:proteolysis"/>
    <property type="evidence" value="ECO:0007669"/>
    <property type="project" value="InterPro"/>
</dbReference>
<dbReference type="EMBL" id="NAJL01000009">
    <property type="protein sequence ID" value="TKA31105.1"/>
    <property type="molecule type" value="Genomic_DNA"/>
</dbReference>
<keyword evidence="3" id="KW-0720">Serine protease</keyword>
<organism evidence="6 7">
    <name type="scientific">Salinomyces thailandicus</name>
    <dbReference type="NCBI Taxonomy" id="706561"/>
    <lineage>
        <taxon>Eukaryota</taxon>
        <taxon>Fungi</taxon>
        <taxon>Dikarya</taxon>
        <taxon>Ascomycota</taxon>
        <taxon>Pezizomycotina</taxon>
        <taxon>Dothideomycetes</taxon>
        <taxon>Dothideomycetidae</taxon>
        <taxon>Mycosphaerellales</taxon>
        <taxon>Teratosphaeriaceae</taxon>
        <taxon>Salinomyces</taxon>
    </lineage>
</organism>
<dbReference type="Gene3D" id="2.120.10.30">
    <property type="entry name" value="TolB, C-terminal domain"/>
    <property type="match status" value="2"/>
</dbReference>
<proteinExistence type="inferred from homology"/>
<comment type="similarity">
    <text evidence="1">Belongs to the peptidase S9C family.</text>
</comment>
<sequence length="657" mass="72101">MPLVDDLFDLQIPNGVQISPNSQQVLYCTTPPCKASEHAQSTLWLAETGKAKSSRQLTPGLHNDREARWSPDGKNVAFLSDRAKTGESCAIYLLPLGGGEAYPVTPTQNERAIDRYEFSPDGKTIAYVSADEKTEGKKAKEKAKDDAQVWGEDWPYNRFRMVHLATKAVSVAVAKDAHVAELAWNDDGTKVAFSETRTPNIENKFKYGTSIFVYDVKTRVSRKVCHFATYTSGLIWSGGSIYFIGPADEHTATSSQMVFRVNPQASDETYTKHDYGETNCAVYGQLRKAAGDVAVGILDGMADQIRVLSGRTLYSRKQKIDAWDAAFTKDSDEVVLALATSDINHPVEVFTTTASGGALVQLSDHGHLFTSQDRKFGSCRMISCPSTDGVVQLQAPFYVPSSAETKDDGTLTKPRPTVVLVHGGPYSRKTESFDALFFFWAPLLLDAGYALLATDYRGSSARGDKFARYGNGVGKYDYADVIAMTQYAIEQGFADKERLVVGGWSQGGFMSFLCSVRNGTHAQGWKFNAAIPGAGVSDCDTMTLTSDIGAVQAQLASGKPWLMSKDDVSNRQGSAIWEFGDALRNKVPIPPMLILHGEKDERVPLEQGVGMRRAMEDAGVPCEFVVYPREGHEIKEKHHLLDMGRRVVRFVDTHING</sequence>
<keyword evidence="2" id="KW-0378">Hydrolase</keyword>
<keyword evidence="7" id="KW-1185">Reference proteome</keyword>
<keyword evidence="3" id="KW-0645">Protease</keyword>
<evidence type="ECO:0000313" key="6">
    <source>
        <dbReference type="EMBL" id="TKA31105.1"/>
    </source>
</evidence>
<feature type="domain" description="Peptidase S9 prolyl oligopeptidase catalytic" evidence="5">
    <location>
        <begin position="439"/>
        <end position="656"/>
    </location>
</feature>
<gene>
    <name evidence="6" type="ORF">B0A50_02074</name>
</gene>
<dbReference type="Gene3D" id="3.40.50.1820">
    <property type="entry name" value="alpha/beta hydrolase"/>
    <property type="match status" value="1"/>
</dbReference>